<proteinExistence type="predicted"/>
<dbReference type="EMBL" id="FP565814">
    <property type="protein sequence ID" value="CBH23682.1"/>
    <property type="molecule type" value="Genomic_DNA"/>
</dbReference>
<evidence type="ECO:0000313" key="1">
    <source>
        <dbReference type="EMBL" id="CBH23682.1"/>
    </source>
</evidence>
<dbReference type="KEGG" id="srm:SRM_00761"/>
<sequence length="123" mass="13575">MGLIGRVTADREARIPLRVRLGEGTERDVDAVIDTGFNGVLGLPTRLIEELGFARVGRERMLLANGEFHFARIYRAIVDLEDRACSVRAVEAGEPLAGMGLLWEHELCIQCIDGGQVDLERLS</sequence>
<evidence type="ECO:0008006" key="3">
    <source>
        <dbReference type="Google" id="ProtNLM"/>
    </source>
</evidence>
<organism evidence="1 2">
    <name type="scientific">Salinibacter ruber (strain M8)</name>
    <dbReference type="NCBI Taxonomy" id="761659"/>
    <lineage>
        <taxon>Bacteria</taxon>
        <taxon>Pseudomonadati</taxon>
        <taxon>Rhodothermota</taxon>
        <taxon>Rhodothermia</taxon>
        <taxon>Rhodothermales</taxon>
        <taxon>Salinibacteraceae</taxon>
        <taxon>Salinibacter</taxon>
    </lineage>
</organism>
<gene>
    <name evidence="1" type="ordered locus">SRM_00761</name>
</gene>
<evidence type="ECO:0000313" key="2">
    <source>
        <dbReference type="Proteomes" id="UP000000933"/>
    </source>
</evidence>
<protein>
    <recommendedName>
        <fullName evidence="3">Clan AA aspartic protease</fullName>
    </recommendedName>
</protein>
<dbReference type="HOGENOM" id="CLU_149987_0_0_10"/>
<reference evidence="1 2" key="1">
    <citation type="journal article" date="2010" name="ISME J.">
        <title>Fine-scale evolution: genomic, phenotypic and ecological differentiation in two coexisting Salinibacter ruber strains.</title>
        <authorList>
            <person name="Pena A."/>
            <person name="Teeling H."/>
            <person name="Huerta-Cepas J."/>
            <person name="Santos F."/>
            <person name="Yarza P."/>
            <person name="Brito-Echeverria J."/>
            <person name="Lucio M."/>
            <person name="Schmitt-Kopplin P."/>
            <person name="Meseguer I."/>
            <person name="Schenowitz C."/>
            <person name="Dossat C."/>
            <person name="Barbe V."/>
            <person name="Dopazo J."/>
            <person name="Rossello-Mora R."/>
            <person name="Schuler M."/>
            <person name="Glockner F.O."/>
            <person name="Amann R."/>
            <person name="Gabaldon T."/>
            <person name="Anton J."/>
        </authorList>
    </citation>
    <scope>NUCLEOTIDE SEQUENCE [LARGE SCALE GENOMIC DNA]</scope>
    <source>
        <strain evidence="1 2">M8</strain>
    </source>
</reference>
<accession>D5H6M7</accession>
<name>D5H6M7_SALRM</name>
<dbReference type="AlphaFoldDB" id="D5H6M7"/>
<dbReference type="RefSeq" id="WP_013061196.1">
    <property type="nucleotide sequence ID" value="NC_014032.1"/>
</dbReference>
<dbReference type="Proteomes" id="UP000000933">
    <property type="component" value="Chromosome"/>
</dbReference>
<reference evidence="2" key="2">
    <citation type="submission" date="2010-04" db="EMBL/GenBank/DDBJ databases">
        <title>Genome sequence of Salinibacter ruber M8.</title>
        <authorList>
            <consortium name="Genoscope"/>
        </authorList>
    </citation>
    <scope>NUCLEOTIDE SEQUENCE [LARGE SCALE GENOMIC DNA]</scope>
    <source>
        <strain evidence="2">M8</strain>
    </source>
</reference>